<dbReference type="EMBL" id="PSUL01000005">
    <property type="protein sequence ID" value="PPF15390.1"/>
    <property type="molecule type" value="Genomic_DNA"/>
</dbReference>
<dbReference type="RefSeq" id="WP_097165917.1">
    <property type="nucleotide sequence ID" value="NZ_CP028129.1"/>
</dbReference>
<evidence type="ECO:0000313" key="3">
    <source>
        <dbReference type="Proteomes" id="UP000237881"/>
    </source>
</evidence>
<sequence>MDYIQSASMRPEPGYWTSRYVAAERLNVASIRKRPNGTWRARYRDADGKEHARHFRYKDNPKEKAQSAQHWLDWVTASVVRGDYLDPDTARMTVGAV</sequence>
<evidence type="ECO:0000313" key="1">
    <source>
        <dbReference type="EMBL" id="PPF15390.1"/>
    </source>
</evidence>
<dbReference type="AlphaFoldDB" id="A0ABD6WAM1"/>
<comment type="caution">
    <text evidence="1">The sequence shown here is derived from an EMBL/GenBank/DDBJ whole genome shotgun (WGS) entry which is preliminary data.</text>
</comment>
<evidence type="ECO:0008006" key="5">
    <source>
        <dbReference type="Google" id="ProtNLM"/>
    </source>
</evidence>
<evidence type="ECO:0000313" key="2">
    <source>
        <dbReference type="EMBL" id="PPH79561.1"/>
    </source>
</evidence>
<evidence type="ECO:0000313" key="4">
    <source>
        <dbReference type="Proteomes" id="UP000239698"/>
    </source>
</evidence>
<name>A0ABD6WAM1_RATRA</name>
<keyword evidence="4" id="KW-1185">Reference proteome</keyword>
<protein>
    <recommendedName>
        <fullName evidence="5">Integrase</fullName>
    </recommendedName>
</protein>
<dbReference type="Proteomes" id="UP000239698">
    <property type="component" value="Unassembled WGS sequence"/>
</dbReference>
<reference evidence="3 4" key="1">
    <citation type="submission" date="2018-02" db="EMBL/GenBank/DDBJ databases">
        <title>Bacteriophage NCPPB3778 and a type I-E CRISPR drive the evolution of the US Biological Select Agent, Rathayibacter toxicus.</title>
        <authorList>
            <person name="Davis E.W.II."/>
            <person name="Tabima J.F."/>
            <person name="Weisberg A.J."/>
            <person name="Lopes L.D."/>
            <person name="Wiseman M.S."/>
            <person name="Wiseman M.S."/>
            <person name="Pupko T."/>
            <person name="Belcher M.S."/>
            <person name="Sechler A.J."/>
            <person name="Tancos M.A."/>
            <person name="Schroeder B.K."/>
            <person name="Murray T.D."/>
            <person name="Luster D.G."/>
            <person name="Schneider W.L."/>
            <person name="Rogers E."/>
            <person name="Andreote F.D."/>
            <person name="Grunwald N.J."/>
            <person name="Putnam M.L."/>
            <person name="Chang J.H."/>
        </authorList>
    </citation>
    <scope>NUCLEOTIDE SEQUENCE [LARGE SCALE GENOMIC DNA]</scope>
    <source>
        <strain evidence="2 4">AY1D6</strain>
        <strain evidence="1 3">AY1I9</strain>
    </source>
</reference>
<proteinExistence type="predicted"/>
<organism evidence="1 3">
    <name type="scientific">Rathayibacter rathayi</name>
    <name type="common">Corynebacterium rathayi</name>
    <dbReference type="NCBI Taxonomy" id="33887"/>
    <lineage>
        <taxon>Bacteria</taxon>
        <taxon>Bacillati</taxon>
        <taxon>Actinomycetota</taxon>
        <taxon>Actinomycetes</taxon>
        <taxon>Micrococcales</taxon>
        <taxon>Microbacteriaceae</taxon>
        <taxon>Rathayibacter</taxon>
    </lineage>
</organism>
<dbReference type="Proteomes" id="UP000237881">
    <property type="component" value="Unassembled WGS sequence"/>
</dbReference>
<dbReference type="EMBL" id="PSVT01000002">
    <property type="protein sequence ID" value="PPH79561.1"/>
    <property type="molecule type" value="Genomic_DNA"/>
</dbReference>
<gene>
    <name evidence="1" type="ORF">C5C04_03965</name>
    <name evidence="2" type="ORF">C5C40_02160</name>
</gene>
<dbReference type="GeneID" id="64130737"/>
<dbReference type="KEGG" id="rry:C1O28_06155"/>
<accession>A0ABD6WAM1</accession>